<comment type="caution">
    <text evidence="1">The sequence shown here is derived from an EMBL/GenBank/DDBJ whole genome shotgun (WGS) entry which is preliminary data.</text>
</comment>
<accession>A0ABW1V324</accession>
<reference evidence="2" key="1">
    <citation type="journal article" date="2019" name="Int. J. Syst. Evol. Microbiol.">
        <title>The Global Catalogue of Microorganisms (GCM) 10K type strain sequencing project: providing services to taxonomists for standard genome sequencing and annotation.</title>
        <authorList>
            <consortium name="The Broad Institute Genomics Platform"/>
            <consortium name="The Broad Institute Genome Sequencing Center for Infectious Disease"/>
            <person name="Wu L."/>
            <person name="Ma J."/>
        </authorList>
    </citation>
    <scope>NUCLEOTIDE SEQUENCE [LARGE SCALE GENOMIC DNA]</scope>
    <source>
        <strain evidence="2">PCU 280</strain>
    </source>
</reference>
<dbReference type="Proteomes" id="UP001596233">
    <property type="component" value="Unassembled WGS sequence"/>
</dbReference>
<dbReference type="EMBL" id="JBHSTE010000002">
    <property type="protein sequence ID" value="MFC6332155.1"/>
    <property type="molecule type" value="Genomic_DNA"/>
</dbReference>
<name>A0ABW1V324_9BACL</name>
<sequence>MRIKHILIGLLSLIFAIMMVGCGNENKRSDVSKNITLNEVKEAVKKSNLELLPNDPLDYSRLILNGEDPASFKIVRPAADSMFTELLNVYIYKSKEDQEAGQLELEKMNVNEYELIVYSYNNVLLLYWVDINANQKESFDRDLKSSVKLLMEI</sequence>
<keyword evidence="2" id="KW-1185">Reference proteome</keyword>
<organism evidence="1 2">
    <name type="scientific">Paenibacillus septentrionalis</name>
    <dbReference type="NCBI Taxonomy" id="429342"/>
    <lineage>
        <taxon>Bacteria</taxon>
        <taxon>Bacillati</taxon>
        <taxon>Bacillota</taxon>
        <taxon>Bacilli</taxon>
        <taxon>Bacillales</taxon>
        <taxon>Paenibacillaceae</taxon>
        <taxon>Paenibacillus</taxon>
    </lineage>
</organism>
<dbReference type="RefSeq" id="WP_379232224.1">
    <property type="nucleotide sequence ID" value="NZ_JBHSTE010000002.1"/>
</dbReference>
<evidence type="ECO:0000313" key="1">
    <source>
        <dbReference type="EMBL" id="MFC6332155.1"/>
    </source>
</evidence>
<proteinExistence type="predicted"/>
<dbReference type="PROSITE" id="PS51257">
    <property type="entry name" value="PROKAR_LIPOPROTEIN"/>
    <property type="match status" value="1"/>
</dbReference>
<gene>
    <name evidence="1" type="ORF">ACFP56_05930</name>
</gene>
<protein>
    <recommendedName>
        <fullName evidence="3">DUF4367 domain-containing protein</fullName>
    </recommendedName>
</protein>
<evidence type="ECO:0008006" key="3">
    <source>
        <dbReference type="Google" id="ProtNLM"/>
    </source>
</evidence>
<evidence type="ECO:0000313" key="2">
    <source>
        <dbReference type="Proteomes" id="UP001596233"/>
    </source>
</evidence>